<accession>A0A9D4V1Q2</accession>
<dbReference type="Gene3D" id="3.40.50.2300">
    <property type="match status" value="1"/>
</dbReference>
<dbReference type="GO" id="GO:0009736">
    <property type="term" value="P:cytokinin-activated signaling pathway"/>
    <property type="evidence" value="ECO:0007669"/>
    <property type="project" value="InterPro"/>
</dbReference>
<dbReference type="SMART" id="SM00448">
    <property type="entry name" value="REC"/>
    <property type="match status" value="1"/>
</dbReference>
<evidence type="ECO:0000256" key="1">
    <source>
        <dbReference type="ARBA" id="ARBA00023012"/>
    </source>
</evidence>
<dbReference type="InterPro" id="IPR001789">
    <property type="entry name" value="Sig_transdc_resp-reg_receiver"/>
</dbReference>
<evidence type="ECO:0000313" key="5">
    <source>
        <dbReference type="Proteomes" id="UP000886520"/>
    </source>
</evidence>
<dbReference type="CDD" id="cd17581">
    <property type="entry name" value="REC_typeA_ARR"/>
    <property type="match status" value="1"/>
</dbReference>
<proteinExistence type="predicted"/>
<dbReference type="GO" id="GO:0000160">
    <property type="term" value="P:phosphorelay signal transduction system"/>
    <property type="evidence" value="ECO:0007669"/>
    <property type="project" value="UniProtKB-KW"/>
</dbReference>
<feature type="domain" description="Response regulatory" evidence="3">
    <location>
        <begin position="129"/>
        <end position="253"/>
    </location>
</feature>
<dbReference type="SUPFAM" id="SSF52172">
    <property type="entry name" value="CheY-like"/>
    <property type="match status" value="1"/>
</dbReference>
<dbReference type="AlphaFoldDB" id="A0A9D4V1Q2"/>
<evidence type="ECO:0000313" key="4">
    <source>
        <dbReference type="EMBL" id="KAI5077702.1"/>
    </source>
</evidence>
<comment type="caution">
    <text evidence="4">The sequence shown here is derived from an EMBL/GenBank/DDBJ whole genome shotgun (WGS) entry which is preliminary data.</text>
</comment>
<reference evidence="4" key="1">
    <citation type="submission" date="2021-01" db="EMBL/GenBank/DDBJ databases">
        <title>Adiantum capillus-veneris genome.</title>
        <authorList>
            <person name="Fang Y."/>
            <person name="Liao Q."/>
        </authorList>
    </citation>
    <scope>NUCLEOTIDE SEQUENCE</scope>
    <source>
        <strain evidence="4">H3</strain>
        <tissue evidence="4">Leaf</tissue>
    </source>
</reference>
<keyword evidence="1" id="KW-0902">Two-component regulatory system</keyword>
<dbReference type="PANTHER" id="PTHR43874:SF147">
    <property type="entry name" value="TYPE-A RESPONSE REGULATOR"/>
    <property type="match status" value="1"/>
</dbReference>
<dbReference type="InterPro" id="IPR011006">
    <property type="entry name" value="CheY-like_superfamily"/>
</dbReference>
<dbReference type="Pfam" id="PF00072">
    <property type="entry name" value="Response_reg"/>
    <property type="match status" value="1"/>
</dbReference>
<dbReference type="Proteomes" id="UP000886520">
    <property type="component" value="Chromosome 7"/>
</dbReference>
<dbReference type="InterPro" id="IPR045279">
    <property type="entry name" value="ARR-like"/>
</dbReference>
<dbReference type="PROSITE" id="PS50110">
    <property type="entry name" value="RESPONSE_REGULATORY"/>
    <property type="match status" value="1"/>
</dbReference>
<protein>
    <recommendedName>
        <fullName evidence="3">Response regulatory domain-containing protein</fullName>
    </recommendedName>
</protein>
<keyword evidence="5" id="KW-1185">Reference proteome</keyword>
<gene>
    <name evidence="4" type="ORF">GOP47_0007526</name>
</gene>
<dbReference type="OrthoDB" id="60033at2759"/>
<dbReference type="PANTHER" id="PTHR43874">
    <property type="entry name" value="TWO-COMPONENT RESPONSE REGULATOR"/>
    <property type="match status" value="1"/>
</dbReference>
<feature type="modified residue" description="4-aspartylphosphate" evidence="2">
    <location>
        <position position="186"/>
    </location>
</feature>
<evidence type="ECO:0000259" key="3">
    <source>
        <dbReference type="PROSITE" id="PS50110"/>
    </source>
</evidence>
<dbReference type="EMBL" id="JABFUD020000007">
    <property type="protein sequence ID" value="KAI5077702.1"/>
    <property type="molecule type" value="Genomic_DNA"/>
</dbReference>
<evidence type="ECO:0000256" key="2">
    <source>
        <dbReference type="PROSITE-ProRule" id="PRU00169"/>
    </source>
</evidence>
<sequence>MVSLKRPLDDCAFDGFRALHAFGRVCKKVHGFACRLSGLTDGLIGLPHPHLSMPCIPSRRPLACCPDLLIVMADWADSVQSWTRGRLLNLTGTRAMVIQGVWLLQQPWLLLVYARAEAGDGISEEQEVHVLAVDDSLIDRKMIERLLTTSACRVTAVDSGQRALEVLETLGSVTMEAIKINLIITDYCMPGMTGYDLLKVVKGTCSLKEIPVVILSSENVPNRVKRCLAEGAEDFLFKPLQPADMKRLRGHVRSCSSNASAKLI</sequence>
<keyword evidence="2" id="KW-0597">Phosphoprotein</keyword>
<name>A0A9D4V1Q2_ADICA</name>
<organism evidence="4 5">
    <name type="scientific">Adiantum capillus-veneris</name>
    <name type="common">Maidenhair fern</name>
    <dbReference type="NCBI Taxonomy" id="13818"/>
    <lineage>
        <taxon>Eukaryota</taxon>
        <taxon>Viridiplantae</taxon>
        <taxon>Streptophyta</taxon>
        <taxon>Embryophyta</taxon>
        <taxon>Tracheophyta</taxon>
        <taxon>Polypodiopsida</taxon>
        <taxon>Polypodiidae</taxon>
        <taxon>Polypodiales</taxon>
        <taxon>Pteridineae</taxon>
        <taxon>Pteridaceae</taxon>
        <taxon>Vittarioideae</taxon>
        <taxon>Adiantum</taxon>
    </lineage>
</organism>